<keyword evidence="2" id="KW-0129">CBS domain</keyword>
<accession>A0ABV5ZE24</accession>
<dbReference type="Gene3D" id="3.10.580.10">
    <property type="entry name" value="CBS-domain"/>
    <property type="match status" value="1"/>
</dbReference>
<name>A0ABV5ZE24_9GAMM</name>
<feature type="domain" description="CBS" evidence="3">
    <location>
        <begin position="79"/>
        <end position="134"/>
    </location>
</feature>
<organism evidence="4 5">
    <name type="scientific">Balneatrix alpica</name>
    <dbReference type="NCBI Taxonomy" id="75684"/>
    <lineage>
        <taxon>Bacteria</taxon>
        <taxon>Pseudomonadati</taxon>
        <taxon>Pseudomonadota</taxon>
        <taxon>Gammaproteobacteria</taxon>
        <taxon>Oceanospirillales</taxon>
        <taxon>Balneatrichaceae</taxon>
        <taxon>Balneatrix</taxon>
    </lineage>
</organism>
<evidence type="ECO:0000313" key="5">
    <source>
        <dbReference type="Proteomes" id="UP001589628"/>
    </source>
</evidence>
<dbReference type="Pfam" id="PF00571">
    <property type="entry name" value="CBS"/>
    <property type="match status" value="2"/>
</dbReference>
<dbReference type="PANTHER" id="PTHR48108:SF26">
    <property type="entry name" value="CBS DOMAIN-CONTAINING PROTEIN DDB_G0289609"/>
    <property type="match status" value="1"/>
</dbReference>
<keyword evidence="5" id="KW-1185">Reference proteome</keyword>
<evidence type="ECO:0000259" key="3">
    <source>
        <dbReference type="PROSITE" id="PS51371"/>
    </source>
</evidence>
<comment type="caution">
    <text evidence="4">The sequence shown here is derived from an EMBL/GenBank/DDBJ whole genome shotgun (WGS) entry which is preliminary data.</text>
</comment>
<evidence type="ECO:0000313" key="4">
    <source>
        <dbReference type="EMBL" id="MFB9887523.1"/>
    </source>
</evidence>
<dbReference type="PROSITE" id="PS51371">
    <property type="entry name" value="CBS"/>
    <property type="match status" value="2"/>
</dbReference>
<keyword evidence="1" id="KW-0677">Repeat</keyword>
<proteinExistence type="predicted"/>
<dbReference type="InterPro" id="IPR046342">
    <property type="entry name" value="CBS_dom_sf"/>
</dbReference>
<feature type="domain" description="CBS" evidence="3">
    <location>
        <begin position="11"/>
        <end position="69"/>
    </location>
</feature>
<dbReference type="SUPFAM" id="SSF54631">
    <property type="entry name" value="CBS-domain pair"/>
    <property type="match status" value="1"/>
</dbReference>
<evidence type="ECO:0000256" key="2">
    <source>
        <dbReference type="PROSITE-ProRule" id="PRU00703"/>
    </source>
</evidence>
<dbReference type="RefSeq" id="WP_027312691.1">
    <property type="nucleotide sequence ID" value="NZ_JBHLZN010000005.1"/>
</dbReference>
<dbReference type="CDD" id="cd04629">
    <property type="entry name" value="CBS_pair_bac"/>
    <property type="match status" value="1"/>
</dbReference>
<gene>
    <name evidence="4" type="ORF">ACFFLH_13970</name>
</gene>
<dbReference type="InterPro" id="IPR051462">
    <property type="entry name" value="CBS_domain-containing"/>
</dbReference>
<dbReference type="EMBL" id="JBHLZN010000005">
    <property type="protein sequence ID" value="MFB9887523.1"/>
    <property type="molecule type" value="Genomic_DNA"/>
</dbReference>
<dbReference type="PANTHER" id="PTHR48108">
    <property type="entry name" value="CBS DOMAIN-CONTAINING PROTEIN CBSX2, CHLOROPLASTIC"/>
    <property type="match status" value="1"/>
</dbReference>
<sequence>MLKSVKVSDYMTSDPVTFTEDTDLFEAINILLTHRISGAPVVNKAGDLIGLLSEVDCLRGILNDTYHETELGGRVGDFMARNIQSVAADADILEICKIFINQGRRRLPVVRGTRLVGQISRRDVLRAIRDFANMG</sequence>
<evidence type="ECO:0000256" key="1">
    <source>
        <dbReference type="ARBA" id="ARBA00022737"/>
    </source>
</evidence>
<dbReference type="InterPro" id="IPR000644">
    <property type="entry name" value="CBS_dom"/>
</dbReference>
<dbReference type="Proteomes" id="UP001589628">
    <property type="component" value="Unassembled WGS sequence"/>
</dbReference>
<dbReference type="SMART" id="SM00116">
    <property type="entry name" value="CBS"/>
    <property type="match status" value="2"/>
</dbReference>
<reference evidence="4 5" key="1">
    <citation type="submission" date="2024-09" db="EMBL/GenBank/DDBJ databases">
        <authorList>
            <person name="Sun Q."/>
            <person name="Mori K."/>
        </authorList>
    </citation>
    <scope>NUCLEOTIDE SEQUENCE [LARGE SCALE GENOMIC DNA]</scope>
    <source>
        <strain evidence="4 5">ATCC 51285</strain>
    </source>
</reference>
<protein>
    <submittedName>
        <fullName evidence="4">CBS domain-containing protein</fullName>
    </submittedName>
</protein>
<dbReference type="InterPro" id="IPR044729">
    <property type="entry name" value="CBS_bac"/>
</dbReference>